<protein>
    <recommendedName>
        <fullName evidence="4">KfrA N-terminal DNA-binding domain-containing protein</fullName>
    </recommendedName>
</protein>
<dbReference type="RefSeq" id="WP_208832042.1">
    <property type="nucleotide sequence ID" value="NZ_CP072110.1"/>
</dbReference>
<organism evidence="2 3">
    <name type="scientific">Psychrosphaera ytuae</name>
    <dbReference type="NCBI Taxonomy" id="2820710"/>
    <lineage>
        <taxon>Bacteria</taxon>
        <taxon>Pseudomonadati</taxon>
        <taxon>Pseudomonadota</taxon>
        <taxon>Gammaproteobacteria</taxon>
        <taxon>Alteromonadales</taxon>
        <taxon>Pseudoalteromonadaceae</taxon>
        <taxon>Psychrosphaera</taxon>
    </lineage>
</organism>
<dbReference type="KEGG" id="psym:J1N51_00360"/>
<evidence type="ECO:0000256" key="1">
    <source>
        <dbReference type="SAM" id="Coils"/>
    </source>
</evidence>
<dbReference type="Proteomes" id="UP000682739">
    <property type="component" value="Chromosome"/>
</dbReference>
<dbReference type="AlphaFoldDB" id="A0A975HIA2"/>
<accession>A0A975HIA2</accession>
<evidence type="ECO:0000313" key="2">
    <source>
        <dbReference type="EMBL" id="QTH63987.1"/>
    </source>
</evidence>
<evidence type="ECO:0000313" key="3">
    <source>
        <dbReference type="Proteomes" id="UP000682739"/>
    </source>
</evidence>
<dbReference type="EMBL" id="CP072110">
    <property type="protein sequence ID" value="QTH63987.1"/>
    <property type="molecule type" value="Genomic_DNA"/>
</dbReference>
<reference evidence="2" key="1">
    <citation type="submission" date="2021-03" db="EMBL/GenBank/DDBJ databases">
        <title>Description of Psychrosphaera ytuae sp. nov. isolated from deep sea sediment of South China Sea.</title>
        <authorList>
            <person name="Zhang J."/>
            <person name="Xu X.-D."/>
        </authorList>
    </citation>
    <scope>NUCLEOTIDE SEQUENCE</scope>
    <source>
        <strain evidence="2">MTZ26</strain>
    </source>
</reference>
<sequence length="100" mass="11000">MNNQEIITICQQLESEGKSPTVALVKARMAGPKVLPVIIAGIKQYQANPTLKVTDTADEENDNLRAEPTAEGELAQRVEILEAQVEKLTQLVESLTRDKN</sequence>
<feature type="coiled-coil region" evidence="1">
    <location>
        <begin position="71"/>
        <end position="98"/>
    </location>
</feature>
<proteinExistence type="predicted"/>
<keyword evidence="3" id="KW-1185">Reference proteome</keyword>
<keyword evidence="1" id="KW-0175">Coiled coil</keyword>
<gene>
    <name evidence="2" type="ORF">J1N51_00360</name>
</gene>
<name>A0A975HIA2_9GAMM</name>
<evidence type="ECO:0008006" key="4">
    <source>
        <dbReference type="Google" id="ProtNLM"/>
    </source>
</evidence>